<name>F9G6I3_FUSOF</name>
<dbReference type="SUPFAM" id="SSF52540">
    <property type="entry name" value="P-loop containing nucleoside triphosphate hydrolases"/>
    <property type="match status" value="1"/>
</dbReference>
<protein>
    <recommendedName>
        <fullName evidence="2">DNA2/NAM7 helicase helicase domain-containing protein</fullName>
    </recommendedName>
</protein>
<dbReference type="InterPro" id="IPR027417">
    <property type="entry name" value="P-loop_NTPase"/>
</dbReference>
<accession>F9G6I3</accession>
<dbReference type="OrthoDB" id="6513042at2759"/>
<dbReference type="STRING" id="660025.F9G6I3"/>
<reference evidence="1" key="1">
    <citation type="journal article" date="2012" name="Mol. Plant Microbe Interact.">
        <title>A highly conserved effector in Fusarium oxysporum is required for full virulence on Arabidopsis.</title>
        <authorList>
            <person name="Thatcher L.F."/>
            <person name="Gardiner D.M."/>
            <person name="Kazan K."/>
            <person name="Manners J."/>
        </authorList>
    </citation>
    <scope>NUCLEOTIDE SEQUENCE [LARGE SCALE GENOMIC DNA]</scope>
    <source>
        <strain evidence="1">Fo5176</strain>
    </source>
</reference>
<dbReference type="PaxDb" id="5507-FOXG_12127P0"/>
<gene>
    <name evidence="1" type="ORF">FOXB_14265</name>
</gene>
<evidence type="ECO:0000313" key="1">
    <source>
        <dbReference type="EMBL" id="EGU75219.1"/>
    </source>
</evidence>
<evidence type="ECO:0008006" key="2">
    <source>
        <dbReference type="Google" id="ProtNLM"/>
    </source>
</evidence>
<dbReference type="AlphaFoldDB" id="F9G6I3"/>
<proteinExistence type="predicted"/>
<sequence>MPVCSDELVPYVMFILPPQATAQRPYKIVLFLLQVAQTNQLVKMSDDSNMKPCALLFGEAGPIIAATPSLGLCTKVEVRVGTATPPCANPYFGFTLTFPRDPGQVTSEKEGRVVCYAYDPSSDKPVPSDFTITVKFPRASISCSQLPVPAVIQNRFPKVEDWQGFTYLIVRLDDSSHPTIEGYRKEYFNSPDPKLQGWVNYHGKINGVSFLEVLHQRAFSFITELPIASCRESMGDQNLPGLFTYGYPCQPADVQEMKALVDKKRGGAFPPCYAFDNDNAHITAINQSVIQDTLWVHREAELIAEERLLAYFVTPIRVISEGHAVHLVVSVSKAWRDLHDLAWLRLTADNPLIKAYWASSLDGQDHRKQQFGSRAEDTSDSGPRAYRMAEVEKKVNNMRMFAPSALPTNRQAWRMALDGAGNPIAPHMLNTDQRQTYDRVMFQMDVHRAVLRGTGFYEVLSRKTNGLSIGALPSMCYRLYDDRYLMQCIIEEAGYHHRKRFREYLMGRELNIGLIIGPPGSGKTTFGAATALAMQVQLGQILCSGPSHASIDIFAHRLDQRARAVAARYNTVMPAGDAERCHHRLVIRIYRPGDEINAVTQLLRDPQDVDWAARRAYWFLVVLRSNAVPPLHVDSKPGLVNLQADIDTRPALLHLRQWATGQISSQQYAATPGAVSNIDDVLCEIMCQADFLCVHPSDAEVSPITHWKRILARGLAVDEAGSMSRADFYGLWGNTLLPCFLVGDPNKNPVVLTTDEKDADGNLYNRFAADGAVSPLKFLMATGIPVFRLEDSTRR</sequence>
<comment type="caution">
    <text evidence="1">The sequence shown here is derived from an EMBL/GenBank/DDBJ whole genome shotgun (WGS) entry which is preliminary data.</text>
</comment>
<dbReference type="EMBL" id="AFQF01003534">
    <property type="protein sequence ID" value="EGU75219.1"/>
    <property type="molecule type" value="Genomic_DNA"/>
</dbReference>
<organism evidence="1">
    <name type="scientific">Fusarium oxysporum (strain Fo5176)</name>
    <name type="common">Fusarium vascular wilt</name>
    <dbReference type="NCBI Taxonomy" id="660025"/>
    <lineage>
        <taxon>Eukaryota</taxon>
        <taxon>Fungi</taxon>
        <taxon>Dikarya</taxon>
        <taxon>Ascomycota</taxon>
        <taxon>Pezizomycotina</taxon>
        <taxon>Sordariomycetes</taxon>
        <taxon>Hypocreomycetidae</taxon>
        <taxon>Hypocreales</taxon>
        <taxon>Nectriaceae</taxon>
        <taxon>Fusarium</taxon>
        <taxon>Fusarium oxysporum species complex</taxon>
    </lineage>
</organism>
<dbReference type="Gene3D" id="3.40.50.300">
    <property type="entry name" value="P-loop containing nucleotide triphosphate hydrolases"/>
    <property type="match status" value="1"/>
</dbReference>